<dbReference type="Gene3D" id="3.40.50.10170">
    <property type="match status" value="1"/>
</dbReference>
<evidence type="ECO:0000256" key="1">
    <source>
        <dbReference type="ARBA" id="ARBA00023121"/>
    </source>
</evidence>
<dbReference type="InterPro" id="IPR003797">
    <property type="entry name" value="DegV"/>
</dbReference>
<reference evidence="3" key="1">
    <citation type="submission" date="2013-03" db="EMBL/GenBank/DDBJ databases">
        <title>Draft genome sequence of Bacillus firmus DS1.</title>
        <authorList>
            <person name="Peng D."/>
            <person name="Zhu L."/>
            <person name="Sun M."/>
        </authorList>
    </citation>
    <scope>NUCLEOTIDE SEQUENCE [LARGE SCALE GENOMIC DNA]</scope>
    <source>
        <strain evidence="3">DS1</strain>
    </source>
</reference>
<sequence length="323" mass="35991">MDYKKSIQVLVYSCIMRGVFNNGSGSIYSKIIDKGLKTFMTKKKIAWITDSTAYVTKELLEHPDVYVVPLSITFGEESYEDGIDLNTDQLYSRIRNEKEVPKTSQPSAGKFAELFESLKPGYDAAVAVHVSSKLSGTLNSCKAGADLAEFPIFTVDSKCMSFAITSLINKGLKLAENDMPAHKIADILQNETDKSENYILLGSLEQFYKGGRMSGTQYLLGSILKIKPIIRINRDGEFELFDKVRSEKKAIKRMIDLLGNSYENHTIPQVQIMHGNVPDKAEELAEEIQSHFPRLDIFIGDISSTIASHAGEGTLAIIWQNES</sequence>
<accession>W7KNM2</accession>
<protein>
    <submittedName>
        <fullName evidence="2">DegV family protein</fullName>
    </submittedName>
</protein>
<name>W7KNM2_CYTFI</name>
<evidence type="ECO:0000313" key="2">
    <source>
        <dbReference type="EMBL" id="EWG09105.1"/>
    </source>
</evidence>
<proteinExistence type="predicted"/>
<dbReference type="eggNOG" id="COG1307">
    <property type="taxonomic scope" value="Bacteria"/>
</dbReference>
<dbReference type="Gene3D" id="3.30.1180.10">
    <property type="match status" value="1"/>
</dbReference>
<dbReference type="InterPro" id="IPR043168">
    <property type="entry name" value="DegV_C"/>
</dbReference>
<dbReference type="Pfam" id="PF02645">
    <property type="entry name" value="DegV"/>
    <property type="match status" value="1"/>
</dbReference>
<dbReference type="SUPFAM" id="SSF82549">
    <property type="entry name" value="DAK1/DegV-like"/>
    <property type="match status" value="1"/>
</dbReference>
<dbReference type="AlphaFoldDB" id="W7KNM2"/>
<gene>
    <name evidence="2" type="ORF">PBF_21123</name>
</gene>
<dbReference type="PATRIC" id="fig|1307436.3.peg.4509"/>
<evidence type="ECO:0000313" key="3">
    <source>
        <dbReference type="Proteomes" id="UP000019270"/>
    </source>
</evidence>
<dbReference type="PROSITE" id="PS51482">
    <property type="entry name" value="DEGV"/>
    <property type="match status" value="1"/>
</dbReference>
<dbReference type="EMBL" id="APVL01000022">
    <property type="protein sequence ID" value="EWG09105.1"/>
    <property type="molecule type" value="Genomic_DNA"/>
</dbReference>
<dbReference type="GO" id="GO:0008289">
    <property type="term" value="F:lipid binding"/>
    <property type="evidence" value="ECO:0007669"/>
    <property type="project" value="UniProtKB-KW"/>
</dbReference>
<dbReference type="InterPro" id="IPR050270">
    <property type="entry name" value="DegV_domain_contain"/>
</dbReference>
<dbReference type="Proteomes" id="UP000019270">
    <property type="component" value="Unassembled WGS sequence"/>
</dbReference>
<organism evidence="2 3">
    <name type="scientific">Cytobacillus firmus DS1</name>
    <dbReference type="NCBI Taxonomy" id="1307436"/>
    <lineage>
        <taxon>Bacteria</taxon>
        <taxon>Bacillati</taxon>
        <taxon>Bacillota</taxon>
        <taxon>Bacilli</taxon>
        <taxon>Bacillales</taxon>
        <taxon>Bacillaceae</taxon>
        <taxon>Cytobacillus</taxon>
    </lineage>
</organism>
<dbReference type="PANTHER" id="PTHR33434:SF2">
    <property type="entry name" value="FATTY ACID-BINDING PROTEIN TM_1468"/>
    <property type="match status" value="1"/>
</dbReference>
<dbReference type="NCBIfam" id="TIGR00762">
    <property type="entry name" value="DegV"/>
    <property type="match status" value="1"/>
</dbReference>
<keyword evidence="1" id="KW-0446">Lipid-binding</keyword>
<comment type="caution">
    <text evidence="2">The sequence shown here is derived from an EMBL/GenBank/DDBJ whole genome shotgun (WGS) entry which is preliminary data.</text>
</comment>
<reference evidence="2 3" key="2">
    <citation type="journal article" date="2016" name="Sci. Rep.">
        <title>A novel serine protease, Sep1, from Bacillus firmus DS-1 has nematicidal activity and degrades multiple intestinal-associated nematode proteins.</title>
        <authorList>
            <person name="Geng C."/>
            <person name="Nie X."/>
            <person name="Tang Z."/>
            <person name="Zhang Y."/>
            <person name="Lin J."/>
            <person name="Sun M."/>
            <person name="Peng D."/>
        </authorList>
    </citation>
    <scope>NUCLEOTIDE SEQUENCE [LARGE SCALE GENOMIC DNA]</scope>
    <source>
        <strain evidence="2 3">DS1</strain>
    </source>
</reference>
<dbReference type="PANTHER" id="PTHR33434">
    <property type="entry name" value="DEGV DOMAIN-CONTAINING PROTEIN DR_1986-RELATED"/>
    <property type="match status" value="1"/>
</dbReference>